<dbReference type="NCBIfam" id="TIGR02887">
    <property type="entry name" value="spore_ger_x_C"/>
    <property type="match status" value="1"/>
</dbReference>
<comment type="caution">
    <text evidence="10">The sequence shown here is derived from an EMBL/GenBank/DDBJ whole genome shotgun (WGS) entry which is preliminary data.</text>
</comment>
<dbReference type="AlphaFoldDB" id="A0A926KMH3"/>
<evidence type="ECO:0000256" key="5">
    <source>
        <dbReference type="ARBA" id="ARBA00023136"/>
    </source>
</evidence>
<evidence type="ECO:0000256" key="6">
    <source>
        <dbReference type="ARBA" id="ARBA00023139"/>
    </source>
</evidence>
<dbReference type="Pfam" id="PF05504">
    <property type="entry name" value="Spore_GerAC"/>
    <property type="match status" value="1"/>
</dbReference>
<dbReference type="PANTHER" id="PTHR35789">
    <property type="entry name" value="SPORE GERMINATION PROTEIN B3"/>
    <property type="match status" value="1"/>
</dbReference>
<comment type="subcellular location">
    <subcellularLocation>
        <location evidence="1">Membrane</location>
        <topology evidence="1">Lipid-anchor</topology>
    </subcellularLocation>
</comment>
<evidence type="ECO:0000313" key="10">
    <source>
        <dbReference type="EMBL" id="MBD0379506.1"/>
    </source>
</evidence>
<name>A0A926KMH3_9BACL</name>
<dbReference type="Pfam" id="PF25198">
    <property type="entry name" value="Spore_GerAC_N"/>
    <property type="match status" value="1"/>
</dbReference>
<reference evidence="10" key="1">
    <citation type="submission" date="2020-09" db="EMBL/GenBank/DDBJ databases">
        <title>Draft Genome Sequence of Paenibacillus sp. WST5.</title>
        <authorList>
            <person name="Bao Z."/>
        </authorList>
    </citation>
    <scope>NUCLEOTIDE SEQUENCE</scope>
    <source>
        <strain evidence="10">WST5</strain>
    </source>
</reference>
<accession>A0A926KMH3</accession>
<dbReference type="InterPro" id="IPR038501">
    <property type="entry name" value="Spore_GerAC_C_sf"/>
</dbReference>
<dbReference type="Gene3D" id="3.30.300.210">
    <property type="entry name" value="Nutrient germinant receptor protein C, domain 3"/>
    <property type="match status" value="1"/>
</dbReference>
<dbReference type="Proteomes" id="UP000650466">
    <property type="component" value="Unassembled WGS sequence"/>
</dbReference>
<dbReference type="GO" id="GO:0009847">
    <property type="term" value="P:spore germination"/>
    <property type="evidence" value="ECO:0007669"/>
    <property type="project" value="InterPro"/>
</dbReference>
<comment type="similarity">
    <text evidence="2">Belongs to the GerABKC lipoprotein family.</text>
</comment>
<dbReference type="InterPro" id="IPR046953">
    <property type="entry name" value="Spore_GerAC-like_C"/>
</dbReference>
<protein>
    <submittedName>
        <fullName evidence="10">Ger(X)C family spore germination protein</fullName>
    </submittedName>
</protein>
<proteinExistence type="inferred from homology"/>
<dbReference type="EMBL" id="JACVVD010000002">
    <property type="protein sequence ID" value="MBD0379506.1"/>
    <property type="molecule type" value="Genomic_DNA"/>
</dbReference>
<keyword evidence="5" id="KW-0472">Membrane</keyword>
<sequence>MNASLLQRMAGIFFTISLISCILLLSGCWDRTEVNDLALVTAAGIDRKTEKRIELSVQVFIPRAAGGGQQAMGGGGSGSAQTFIRSAEGVTIVDAMTKLQEKLPRRIFWGHTEVFIIGRKLAEEGIRSHMDFMMRDPQVREGAYVFISEKEAKPILELLPPLERSSSEVLRELAKSKIAMEVTLKDLNARMIGDSEAVGLPWIGKLQAQPGQPEERTIPYITGTAVFKKDKLVGHISDRTTRGVLWLRNEIHAAVVTDTPKEAEGFVSMKLLRAESQLVPKIENGKWTITLRAITEDDIIQNATNLDLMNPIFLRQLEVHLEEDIQNRVQMALDQVQKKMNADIFDFAEAFHRGYPNEWNKAKERWDEIFPEVEVNFEVKAKVRRPGKSTVPAGLPQEEVKLK</sequence>
<keyword evidence="4" id="KW-0732">Signal</keyword>
<dbReference type="InterPro" id="IPR008844">
    <property type="entry name" value="Spore_GerAC-like"/>
</dbReference>
<evidence type="ECO:0000313" key="11">
    <source>
        <dbReference type="Proteomes" id="UP000650466"/>
    </source>
</evidence>
<evidence type="ECO:0000256" key="4">
    <source>
        <dbReference type="ARBA" id="ARBA00022729"/>
    </source>
</evidence>
<keyword evidence="3" id="KW-0309">Germination</keyword>
<evidence type="ECO:0000256" key="1">
    <source>
        <dbReference type="ARBA" id="ARBA00004635"/>
    </source>
</evidence>
<feature type="domain" description="Spore germination protein N-terminal" evidence="9">
    <location>
        <begin position="30"/>
        <end position="198"/>
    </location>
</feature>
<dbReference type="GO" id="GO:0016020">
    <property type="term" value="C:membrane"/>
    <property type="evidence" value="ECO:0007669"/>
    <property type="project" value="UniProtKB-SubCell"/>
</dbReference>
<organism evidence="10 11">
    <name type="scientific">Paenibacillus sedimenti</name>
    <dbReference type="NCBI Taxonomy" id="2770274"/>
    <lineage>
        <taxon>Bacteria</taxon>
        <taxon>Bacillati</taxon>
        <taxon>Bacillota</taxon>
        <taxon>Bacilli</taxon>
        <taxon>Bacillales</taxon>
        <taxon>Paenibacillaceae</taxon>
        <taxon>Paenibacillus</taxon>
    </lineage>
</organism>
<dbReference type="InterPro" id="IPR057336">
    <property type="entry name" value="GerAC_N"/>
</dbReference>
<feature type="domain" description="Spore germination GerAC-like C-terminal" evidence="8">
    <location>
        <begin position="222"/>
        <end position="387"/>
    </location>
</feature>
<evidence type="ECO:0000259" key="8">
    <source>
        <dbReference type="Pfam" id="PF05504"/>
    </source>
</evidence>
<gene>
    <name evidence="10" type="ORF">ICC18_05215</name>
</gene>
<dbReference type="RefSeq" id="WP_188173326.1">
    <property type="nucleotide sequence ID" value="NZ_JACVVD010000002.1"/>
</dbReference>
<dbReference type="Gene3D" id="6.20.190.10">
    <property type="entry name" value="Nutrient germinant receptor protein C, domain 1"/>
    <property type="match status" value="1"/>
</dbReference>
<evidence type="ECO:0000256" key="7">
    <source>
        <dbReference type="ARBA" id="ARBA00023288"/>
    </source>
</evidence>
<evidence type="ECO:0000256" key="2">
    <source>
        <dbReference type="ARBA" id="ARBA00007886"/>
    </source>
</evidence>
<evidence type="ECO:0000256" key="3">
    <source>
        <dbReference type="ARBA" id="ARBA00022544"/>
    </source>
</evidence>
<keyword evidence="6" id="KW-0564">Palmitate</keyword>
<keyword evidence="11" id="KW-1185">Reference proteome</keyword>
<dbReference type="PANTHER" id="PTHR35789:SF1">
    <property type="entry name" value="SPORE GERMINATION PROTEIN B3"/>
    <property type="match status" value="1"/>
</dbReference>
<keyword evidence="7" id="KW-0449">Lipoprotein</keyword>
<evidence type="ECO:0000259" key="9">
    <source>
        <dbReference type="Pfam" id="PF25198"/>
    </source>
</evidence>